<keyword evidence="2" id="KW-1185">Reference proteome</keyword>
<organism evidence="1 2">
    <name type="scientific">Ascochyta lentis</name>
    <dbReference type="NCBI Taxonomy" id="205686"/>
    <lineage>
        <taxon>Eukaryota</taxon>
        <taxon>Fungi</taxon>
        <taxon>Dikarya</taxon>
        <taxon>Ascomycota</taxon>
        <taxon>Pezizomycotina</taxon>
        <taxon>Dothideomycetes</taxon>
        <taxon>Pleosporomycetidae</taxon>
        <taxon>Pleosporales</taxon>
        <taxon>Pleosporineae</taxon>
        <taxon>Didymellaceae</taxon>
        <taxon>Ascochyta</taxon>
    </lineage>
</organism>
<evidence type="ECO:0000313" key="1">
    <source>
        <dbReference type="EMBL" id="KAF9691865.1"/>
    </source>
</evidence>
<name>A0A8H7IW71_9PLEO</name>
<protein>
    <submittedName>
        <fullName evidence="1">Uncharacterized protein</fullName>
    </submittedName>
</protein>
<reference evidence="1" key="2">
    <citation type="submission" date="2020-09" db="EMBL/GenBank/DDBJ databases">
        <title>Reference genome assembly for Australian Ascochyta lentis isolate Al4.</title>
        <authorList>
            <person name="Lee R.C."/>
            <person name="Farfan-Caceres L.M."/>
            <person name="Debler J.W."/>
            <person name="Williams A.H."/>
            <person name="Henares B.M."/>
        </authorList>
    </citation>
    <scope>NUCLEOTIDE SEQUENCE</scope>
    <source>
        <strain evidence="1">Al4</strain>
    </source>
</reference>
<accession>A0A8H7IW71</accession>
<evidence type="ECO:0000313" key="2">
    <source>
        <dbReference type="Proteomes" id="UP000651452"/>
    </source>
</evidence>
<dbReference type="EMBL" id="RZGK01000019">
    <property type="protein sequence ID" value="KAF9691865.1"/>
    <property type="molecule type" value="Genomic_DNA"/>
</dbReference>
<dbReference type="InterPro" id="IPR027417">
    <property type="entry name" value="P-loop_NTPase"/>
</dbReference>
<proteinExistence type="predicted"/>
<dbReference type="PANTHER" id="PTHR48312">
    <property type="match status" value="1"/>
</dbReference>
<dbReference type="Proteomes" id="UP000651452">
    <property type="component" value="Unassembled WGS sequence"/>
</dbReference>
<dbReference type="PANTHER" id="PTHR48312:SF1">
    <property type="entry name" value="SULFOTRANSFERASE"/>
    <property type="match status" value="1"/>
</dbReference>
<dbReference type="OrthoDB" id="3650366at2759"/>
<sequence>MPGRLETARPGNASASRGVYLLSHPRSASNLFQTMMAKQPGHQSSGYKVFDAGFASLLRLDKGRLSERPEEEREALYNAFRDGFDKLQDELEDARKNGNRVFIKEHAMFLSGPDKFFAHVYNDNGVEPLVVYERGAPESAHTSPTSMSDSLLLSLTPIFQVRNPILMFPSMLRAENKAMGPIRPRQLVIAATFTLRHSRDLYDWYSNHENATRPQVIDADDIMNNKAAVRHVCVETGMDPDAVQYEWETRKEADPLKAVFLSTINASKSVIPSLAARGLDFETEKKKWKAEFGDEDGEDLAKFVHDAMPDYNYLLSRRTYLGQVDGQVSLE</sequence>
<comment type="caution">
    <text evidence="1">The sequence shown here is derived from an EMBL/GenBank/DDBJ whole genome shotgun (WGS) entry which is preliminary data.</text>
</comment>
<gene>
    <name evidence="1" type="ORF">EKO04_010165</name>
</gene>
<dbReference type="AlphaFoldDB" id="A0A8H7IW71"/>
<dbReference type="Gene3D" id="3.40.50.300">
    <property type="entry name" value="P-loop containing nucleotide triphosphate hydrolases"/>
    <property type="match status" value="1"/>
</dbReference>
<reference evidence="1" key="1">
    <citation type="submission" date="2018-12" db="EMBL/GenBank/DDBJ databases">
        <authorList>
            <person name="Syme R.A."/>
            <person name="Farfan-Caceres L."/>
            <person name="Lichtenzveig J."/>
        </authorList>
    </citation>
    <scope>NUCLEOTIDE SEQUENCE</scope>
    <source>
        <strain evidence="1">Al4</strain>
    </source>
</reference>
<dbReference type="SUPFAM" id="SSF52540">
    <property type="entry name" value="P-loop containing nucleoside triphosphate hydrolases"/>
    <property type="match status" value="1"/>
</dbReference>